<accession>A0A4V3TVC5</accession>
<keyword evidence="3 6" id="KW-0812">Transmembrane</keyword>
<keyword evidence="2" id="KW-1003">Cell membrane</keyword>
<proteinExistence type="predicted"/>
<gene>
    <name evidence="8" type="ORF">ESZ54_00830</name>
</gene>
<keyword evidence="9" id="KW-1185">Reference proteome</keyword>
<dbReference type="PANTHER" id="PTHR40064">
    <property type="entry name" value="MEMBRANE PROTEIN-RELATED"/>
    <property type="match status" value="1"/>
</dbReference>
<dbReference type="OrthoDB" id="357521at2"/>
<evidence type="ECO:0000256" key="1">
    <source>
        <dbReference type="ARBA" id="ARBA00004651"/>
    </source>
</evidence>
<evidence type="ECO:0000256" key="4">
    <source>
        <dbReference type="ARBA" id="ARBA00022989"/>
    </source>
</evidence>
<dbReference type="Gene3D" id="1.20.120.940">
    <property type="entry name" value="Putative aromatic acid exporter, C-terminal domain"/>
    <property type="match status" value="1"/>
</dbReference>
<dbReference type="RefSeq" id="WP_136135775.1">
    <property type="nucleotide sequence ID" value="NZ_SDGV01000001.1"/>
</dbReference>
<comment type="subcellular location">
    <subcellularLocation>
        <location evidence="1">Cell membrane</location>
        <topology evidence="1">Multi-pass membrane protein</topology>
    </subcellularLocation>
</comment>
<evidence type="ECO:0000313" key="8">
    <source>
        <dbReference type="EMBL" id="THB62389.1"/>
    </source>
</evidence>
<dbReference type="Pfam" id="PF11728">
    <property type="entry name" value="ArAE_1_C"/>
    <property type="match status" value="1"/>
</dbReference>
<feature type="domain" description="Putative aromatic acid exporter C-terminal" evidence="7">
    <location>
        <begin position="146"/>
        <end position="309"/>
    </location>
</feature>
<comment type="caution">
    <text evidence="8">The sequence shown here is derived from an EMBL/GenBank/DDBJ whole genome shotgun (WGS) entry which is preliminary data.</text>
</comment>
<dbReference type="AlphaFoldDB" id="A0A4V3TVC5"/>
<organism evidence="8 9">
    <name type="scientific">Vagococcus silagei</name>
    <dbReference type="NCBI Taxonomy" id="2508885"/>
    <lineage>
        <taxon>Bacteria</taxon>
        <taxon>Bacillati</taxon>
        <taxon>Bacillota</taxon>
        <taxon>Bacilli</taxon>
        <taxon>Lactobacillales</taxon>
        <taxon>Enterococcaceae</taxon>
        <taxon>Vagococcus</taxon>
    </lineage>
</organism>
<feature type="transmembrane region" description="Helical" evidence="6">
    <location>
        <begin position="76"/>
        <end position="95"/>
    </location>
</feature>
<dbReference type="Pfam" id="PF06081">
    <property type="entry name" value="ArAE_1"/>
    <property type="match status" value="1"/>
</dbReference>
<name>A0A4V3TVC5_9ENTE</name>
<keyword evidence="4 6" id="KW-1133">Transmembrane helix</keyword>
<reference evidence="8 9" key="1">
    <citation type="submission" date="2019-01" db="EMBL/GenBank/DDBJ databases">
        <title>Vagococcus silagei sp. nov. isolated from brewer's grain.</title>
        <authorList>
            <person name="Guu J.-R."/>
        </authorList>
    </citation>
    <scope>NUCLEOTIDE SEQUENCE [LARGE SCALE GENOMIC DNA]</scope>
    <source>
        <strain evidence="8 9">2B-2</strain>
    </source>
</reference>
<keyword evidence="5 6" id="KW-0472">Membrane</keyword>
<evidence type="ECO:0000256" key="2">
    <source>
        <dbReference type="ARBA" id="ARBA00022475"/>
    </source>
</evidence>
<evidence type="ECO:0000256" key="6">
    <source>
        <dbReference type="SAM" id="Phobius"/>
    </source>
</evidence>
<dbReference type="PANTHER" id="PTHR40064:SF1">
    <property type="entry name" value="MEMBRANE PROTEIN"/>
    <property type="match status" value="1"/>
</dbReference>
<dbReference type="InterPro" id="IPR038323">
    <property type="entry name" value="ArAE_1_C_sf"/>
</dbReference>
<evidence type="ECO:0000256" key="3">
    <source>
        <dbReference type="ARBA" id="ARBA00022692"/>
    </source>
</evidence>
<dbReference type="InterPro" id="IPR010343">
    <property type="entry name" value="ArAE_1"/>
</dbReference>
<dbReference type="Proteomes" id="UP000310506">
    <property type="component" value="Unassembled WGS sequence"/>
</dbReference>
<sequence>MKIGLRTIKTVISVVLGILIASAFGLASAPTAGIIALLSVSNTKKSSLELGVGRILAFIGAVFIAWVCYNLIGYNAYAFGAYLLAYIPLAVKFNVPEAITVNSVLMTSFLNAKSMTFALIGNAFGLLIIGISLAWLANLYMPNQSQKLADNKKSVDEKIQTLILELADVLTAQGEVTKCETLLAELSHQIENGEAIAKKDLDNHLLSEDVYHLNYFQMRRLQWTLLDDILLKIKKIDVSAEISEDVVKLMERIATEYAETNDAKALKEAAQNTMAFYQASPLPKTRTEFENRAVLFLLLQDLETFVSIKVNFFAESSLGE</sequence>
<evidence type="ECO:0000256" key="5">
    <source>
        <dbReference type="ARBA" id="ARBA00023136"/>
    </source>
</evidence>
<evidence type="ECO:0000313" key="9">
    <source>
        <dbReference type="Proteomes" id="UP000310506"/>
    </source>
</evidence>
<feature type="transmembrane region" description="Helical" evidence="6">
    <location>
        <begin position="12"/>
        <end position="38"/>
    </location>
</feature>
<protein>
    <submittedName>
        <fullName evidence="8">Aromatic acid exporter family protein</fullName>
    </submittedName>
</protein>
<dbReference type="InterPro" id="IPR021062">
    <property type="entry name" value="ArAE_1_C"/>
</dbReference>
<dbReference type="InterPro" id="IPR052984">
    <property type="entry name" value="UPF0421"/>
</dbReference>
<dbReference type="GO" id="GO:0005886">
    <property type="term" value="C:plasma membrane"/>
    <property type="evidence" value="ECO:0007669"/>
    <property type="project" value="UniProtKB-SubCell"/>
</dbReference>
<dbReference type="EMBL" id="SDGV01000001">
    <property type="protein sequence ID" value="THB62389.1"/>
    <property type="molecule type" value="Genomic_DNA"/>
</dbReference>
<feature type="transmembrane region" description="Helical" evidence="6">
    <location>
        <begin position="50"/>
        <end position="69"/>
    </location>
</feature>
<feature type="transmembrane region" description="Helical" evidence="6">
    <location>
        <begin position="115"/>
        <end position="137"/>
    </location>
</feature>
<evidence type="ECO:0000259" key="7">
    <source>
        <dbReference type="Pfam" id="PF11728"/>
    </source>
</evidence>